<evidence type="ECO:0000256" key="4">
    <source>
        <dbReference type="ARBA" id="ARBA00022723"/>
    </source>
</evidence>
<dbReference type="InterPro" id="IPR029060">
    <property type="entry name" value="PIN-like_dom_sf"/>
</dbReference>
<keyword evidence="3 8" id="KW-0540">Nuclease</keyword>
<dbReference type="GO" id="GO:0090729">
    <property type="term" value="F:toxin activity"/>
    <property type="evidence" value="ECO:0007669"/>
    <property type="project" value="UniProtKB-KW"/>
</dbReference>
<dbReference type="PANTHER" id="PTHR33653:SF1">
    <property type="entry name" value="RIBONUCLEASE VAPC2"/>
    <property type="match status" value="1"/>
</dbReference>
<comment type="function">
    <text evidence="8">Toxic component of a toxin-antitoxin (TA) system. An RNase.</text>
</comment>
<dbReference type="GO" id="GO:0000287">
    <property type="term" value="F:magnesium ion binding"/>
    <property type="evidence" value="ECO:0007669"/>
    <property type="project" value="UniProtKB-UniRule"/>
</dbReference>
<keyword evidence="4 8" id="KW-0479">Metal-binding</keyword>
<dbReference type="GO" id="GO:0004540">
    <property type="term" value="F:RNA nuclease activity"/>
    <property type="evidence" value="ECO:0007669"/>
    <property type="project" value="InterPro"/>
</dbReference>
<evidence type="ECO:0000256" key="6">
    <source>
        <dbReference type="ARBA" id="ARBA00022842"/>
    </source>
</evidence>
<dbReference type="SUPFAM" id="SSF88723">
    <property type="entry name" value="PIN domain-like"/>
    <property type="match status" value="1"/>
</dbReference>
<feature type="binding site" evidence="8">
    <location>
        <position position="5"/>
    </location>
    <ligand>
        <name>Mg(2+)</name>
        <dbReference type="ChEBI" id="CHEBI:18420"/>
    </ligand>
</feature>
<reference evidence="10 11" key="1">
    <citation type="submission" date="2020-08" db="EMBL/GenBank/DDBJ databases">
        <title>Sequencing the genomes of 1000 actinobacteria strains.</title>
        <authorList>
            <person name="Klenk H.-P."/>
        </authorList>
    </citation>
    <scope>NUCLEOTIDE SEQUENCE [LARGE SCALE GENOMIC DNA]</scope>
    <source>
        <strain evidence="10 11">DSM 45584</strain>
    </source>
</reference>
<evidence type="ECO:0000256" key="1">
    <source>
        <dbReference type="ARBA" id="ARBA00001946"/>
    </source>
</evidence>
<organism evidence="10 11">
    <name type="scientific">Saccharopolyspora phatthalungensis</name>
    <dbReference type="NCBI Taxonomy" id="664693"/>
    <lineage>
        <taxon>Bacteria</taxon>
        <taxon>Bacillati</taxon>
        <taxon>Actinomycetota</taxon>
        <taxon>Actinomycetes</taxon>
        <taxon>Pseudonocardiales</taxon>
        <taxon>Pseudonocardiaceae</taxon>
        <taxon>Saccharopolyspora</taxon>
    </lineage>
</organism>
<dbReference type="HAMAP" id="MF_00265">
    <property type="entry name" value="VapC_Nob1"/>
    <property type="match status" value="1"/>
</dbReference>
<comment type="similarity">
    <text evidence="7 8">Belongs to the PINc/VapC protein family.</text>
</comment>
<evidence type="ECO:0000259" key="9">
    <source>
        <dbReference type="Pfam" id="PF01850"/>
    </source>
</evidence>
<dbReference type="InterPro" id="IPR002716">
    <property type="entry name" value="PIN_dom"/>
</dbReference>
<name>A0A840Q5C2_9PSEU</name>
<keyword evidence="8" id="KW-0800">Toxin</keyword>
<evidence type="ECO:0000256" key="7">
    <source>
        <dbReference type="ARBA" id="ARBA00038093"/>
    </source>
</evidence>
<dbReference type="RefSeq" id="WP_184724482.1">
    <property type="nucleotide sequence ID" value="NZ_JACHIW010000001.1"/>
</dbReference>
<comment type="cofactor">
    <cofactor evidence="1 8">
        <name>Mg(2+)</name>
        <dbReference type="ChEBI" id="CHEBI:18420"/>
    </cofactor>
</comment>
<keyword evidence="5 8" id="KW-0378">Hydrolase</keyword>
<dbReference type="Proteomes" id="UP000584374">
    <property type="component" value="Unassembled WGS sequence"/>
</dbReference>
<evidence type="ECO:0000313" key="10">
    <source>
        <dbReference type="EMBL" id="MBB5153565.1"/>
    </source>
</evidence>
<dbReference type="Gene3D" id="3.40.50.1010">
    <property type="entry name" value="5'-nuclease"/>
    <property type="match status" value="1"/>
</dbReference>
<dbReference type="EMBL" id="JACHIW010000001">
    <property type="protein sequence ID" value="MBB5153565.1"/>
    <property type="molecule type" value="Genomic_DNA"/>
</dbReference>
<evidence type="ECO:0000256" key="3">
    <source>
        <dbReference type="ARBA" id="ARBA00022722"/>
    </source>
</evidence>
<dbReference type="PANTHER" id="PTHR33653">
    <property type="entry name" value="RIBONUCLEASE VAPC2"/>
    <property type="match status" value="1"/>
</dbReference>
<dbReference type="GO" id="GO:0016787">
    <property type="term" value="F:hydrolase activity"/>
    <property type="evidence" value="ECO:0007669"/>
    <property type="project" value="UniProtKB-KW"/>
</dbReference>
<dbReference type="AlphaFoldDB" id="A0A840Q5C2"/>
<evidence type="ECO:0000313" key="11">
    <source>
        <dbReference type="Proteomes" id="UP000584374"/>
    </source>
</evidence>
<keyword evidence="2 8" id="KW-1277">Toxin-antitoxin system</keyword>
<feature type="domain" description="PIN" evidence="9">
    <location>
        <begin position="2"/>
        <end position="129"/>
    </location>
</feature>
<evidence type="ECO:0000256" key="8">
    <source>
        <dbReference type="HAMAP-Rule" id="MF_00265"/>
    </source>
</evidence>
<dbReference type="InterPro" id="IPR022907">
    <property type="entry name" value="VapC_family"/>
</dbReference>
<dbReference type="EC" id="3.1.-.-" evidence="8"/>
<keyword evidence="6 8" id="KW-0460">Magnesium</keyword>
<protein>
    <recommendedName>
        <fullName evidence="8">Ribonuclease VapC</fullName>
        <shortName evidence="8">RNase VapC</shortName>
        <ecNumber evidence="8">3.1.-.-</ecNumber>
    </recommendedName>
    <alternativeName>
        <fullName evidence="8">Toxin VapC</fullName>
    </alternativeName>
</protein>
<gene>
    <name evidence="8" type="primary">vapC</name>
    <name evidence="10" type="ORF">BJ970_001099</name>
</gene>
<dbReference type="InterPro" id="IPR050556">
    <property type="entry name" value="Type_II_TA_system_RNase"/>
</dbReference>
<proteinExistence type="inferred from homology"/>
<dbReference type="CDD" id="cd18731">
    <property type="entry name" value="PIN_NgFitB-like"/>
    <property type="match status" value="1"/>
</dbReference>
<evidence type="ECO:0000256" key="5">
    <source>
        <dbReference type="ARBA" id="ARBA00022801"/>
    </source>
</evidence>
<evidence type="ECO:0000256" key="2">
    <source>
        <dbReference type="ARBA" id="ARBA00022649"/>
    </source>
</evidence>
<feature type="binding site" evidence="8">
    <location>
        <position position="104"/>
    </location>
    <ligand>
        <name>Mg(2+)</name>
        <dbReference type="ChEBI" id="CHEBI:18420"/>
    </ligand>
</feature>
<sequence>MIVLDTNVLSELTRHTPEADVLAWLDSLPATEVATTAITAAELLYGVSRLPDGQRKTSLTAAVQALIDDDFHGRVEPFDAPAAAHYAVVVSERDKLGRPISAADAQIAAICRARGAVLATRNIKDFEETGVELVNPWGSR</sequence>
<dbReference type="Pfam" id="PF01850">
    <property type="entry name" value="PIN"/>
    <property type="match status" value="1"/>
</dbReference>
<comment type="caution">
    <text evidence="10">The sequence shown here is derived from an EMBL/GenBank/DDBJ whole genome shotgun (WGS) entry which is preliminary data.</text>
</comment>
<accession>A0A840Q5C2</accession>
<keyword evidence="11" id="KW-1185">Reference proteome</keyword>